<organism evidence="14 15">
    <name type="scientific">Sorangium cellulosum (strain So ce56)</name>
    <name type="common">Polyangium cellulosum (strain So ce56)</name>
    <dbReference type="NCBI Taxonomy" id="448385"/>
    <lineage>
        <taxon>Bacteria</taxon>
        <taxon>Pseudomonadati</taxon>
        <taxon>Myxococcota</taxon>
        <taxon>Polyangia</taxon>
        <taxon>Polyangiales</taxon>
        <taxon>Polyangiaceae</taxon>
        <taxon>Sorangium</taxon>
    </lineage>
</organism>
<evidence type="ECO:0000256" key="10">
    <source>
        <dbReference type="SAM" id="MobiDB-lite"/>
    </source>
</evidence>
<dbReference type="PROSITE" id="PS00606">
    <property type="entry name" value="KS3_1"/>
    <property type="match status" value="1"/>
</dbReference>
<evidence type="ECO:0000256" key="2">
    <source>
        <dbReference type="ARBA" id="ARBA00004792"/>
    </source>
</evidence>
<evidence type="ECO:0000256" key="9">
    <source>
        <dbReference type="PROSITE-ProRule" id="PRU01363"/>
    </source>
</evidence>
<dbReference type="GO" id="GO:0004312">
    <property type="term" value="F:fatty acid synthase activity"/>
    <property type="evidence" value="ECO:0007669"/>
    <property type="project" value="TreeGrafter"/>
</dbReference>
<comment type="pathway">
    <text evidence="2">Antibiotic biosynthesis.</text>
</comment>
<dbReference type="SMART" id="SM00825">
    <property type="entry name" value="PKS_KS"/>
    <property type="match status" value="3"/>
</dbReference>
<evidence type="ECO:0000313" key="14">
    <source>
        <dbReference type="EMBL" id="CAN93348.1"/>
    </source>
</evidence>
<dbReference type="PROSITE" id="PS52004">
    <property type="entry name" value="KS3_2"/>
    <property type="match status" value="3"/>
</dbReference>
<dbReference type="CDD" id="cd08953">
    <property type="entry name" value="KR_2_SDR_x"/>
    <property type="match status" value="2"/>
</dbReference>
<dbReference type="Gene3D" id="3.40.47.10">
    <property type="match status" value="3"/>
</dbReference>
<feature type="domain" description="Carrier" evidence="11">
    <location>
        <begin position="2570"/>
        <end position="2647"/>
    </location>
</feature>
<dbReference type="InterPro" id="IPR016039">
    <property type="entry name" value="Thiolase-like"/>
</dbReference>
<dbReference type="SMART" id="SM01294">
    <property type="entry name" value="PKS_PP_betabranch"/>
    <property type="match status" value="2"/>
</dbReference>
<dbReference type="SMART" id="SM00822">
    <property type="entry name" value="PKS_KR"/>
    <property type="match status" value="2"/>
</dbReference>
<evidence type="ECO:0000259" key="11">
    <source>
        <dbReference type="PROSITE" id="PS50075"/>
    </source>
</evidence>
<evidence type="ECO:0000256" key="7">
    <source>
        <dbReference type="ARBA" id="ARBA00022737"/>
    </source>
</evidence>
<feature type="domain" description="Carrier" evidence="11">
    <location>
        <begin position="1608"/>
        <end position="1684"/>
    </location>
</feature>
<evidence type="ECO:0000256" key="3">
    <source>
        <dbReference type="ARBA" id="ARBA00022450"/>
    </source>
</evidence>
<dbReference type="CDD" id="cd00833">
    <property type="entry name" value="PKS"/>
    <property type="match status" value="3"/>
</dbReference>
<evidence type="ECO:0000256" key="6">
    <source>
        <dbReference type="ARBA" id="ARBA00022679"/>
    </source>
</evidence>
<dbReference type="GO" id="GO:0006633">
    <property type="term" value="P:fatty acid biosynthetic process"/>
    <property type="evidence" value="ECO:0007669"/>
    <property type="project" value="InterPro"/>
</dbReference>
<dbReference type="Gene3D" id="1.10.1200.10">
    <property type="entry name" value="ACP-like"/>
    <property type="match status" value="4"/>
</dbReference>
<evidence type="ECO:0000256" key="5">
    <source>
        <dbReference type="ARBA" id="ARBA00022553"/>
    </source>
</evidence>
<dbReference type="eggNOG" id="COG4221">
    <property type="taxonomic scope" value="Bacteria"/>
</dbReference>
<reference evidence="14 15" key="1">
    <citation type="journal article" date="2007" name="Nat. Biotechnol.">
        <title>Complete genome sequence of the myxobacterium Sorangium cellulosum.</title>
        <authorList>
            <person name="Schneiker S."/>
            <person name="Perlova O."/>
            <person name="Kaiser O."/>
            <person name="Gerth K."/>
            <person name="Alici A."/>
            <person name="Altmeyer M.O."/>
            <person name="Bartels D."/>
            <person name="Bekel T."/>
            <person name="Beyer S."/>
            <person name="Bode E."/>
            <person name="Bode H.B."/>
            <person name="Bolten C.J."/>
            <person name="Choudhuri J.V."/>
            <person name="Doss S."/>
            <person name="Elnakady Y.A."/>
            <person name="Frank B."/>
            <person name="Gaigalat L."/>
            <person name="Goesmann A."/>
            <person name="Groeger C."/>
            <person name="Gross F."/>
            <person name="Jelsbak L."/>
            <person name="Jelsbak L."/>
            <person name="Kalinowski J."/>
            <person name="Kegler C."/>
            <person name="Knauber T."/>
            <person name="Konietzny S."/>
            <person name="Kopp M."/>
            <person name="Krause L."/>
            <person name="Krug D."/>
            <person name="Linke B."/>
            <person name="Mahmud T."/>
            <person name="Martinez-Arias R."/>
            <person name="McHardy A.C."/>
            <person name="Merai M."/>
            <person name="Meyer F."/>
            <person name="Mormann S."/>
            <person name="Munoz-Dorado J."/>
            <person name="Perez J."/>
            <person name="Pradella S."/>
            <person name="Rachid S."/>
            <person name="Raddatz G."/>
            <person name="Rosenau F."/>
            <person name="Rueckert C."/>
            <person name="Sasse F."/>
            <person name="Scharfe M."/>
            <person name="Schuster S.C."/>
            <person name="Suen G."/>
            <person name="Treuner-Lange A."/>
            <person name="Velicer G.J."/>
            <person name="Vorholter F.-J."/>
            <person name="Weissman K.J."/>
            <person name="Welch R.D."/>
            <person name="Wenzel S.C."/>
            <person name="Whitworth D.E."/>
            <person name="Wilhelm S."/>
            <person name="Wittmann C."/>
            <person name="Bloecker H."/>
            <person name="Puehler A."/>
            <person name="Mueller R."/>
        </authorList>
    </citation>
    <scope>NUCLEOTIDE SEQUENCE [LARGE SCALE GENOMIC DNA]</scope>
    <source>
        <strain evidence="15">So ce56</strain>
    </source>
</reference>
<evidence type="ECO:0000256" key="1">
    <source>
        <dbReference type="ARBA" id="ARBA00004496"/>
    </source>
</evidence>
<dbReference type="RefSeq" id="WP_012235820.1">
    <property type="nucleotide sequence ID" value="NC_010162.1"/>
</dbReference>
<dbReference type="PANTHER" id="PTHR43775:SF37">
    <property type="entry name" value="SI:DKEY-61P9.11"/>
    <property type="match status" value="1"/>
</dbReference>
<keyword evidence="15" id="KW-1185">Reference proteome</keyword>
<dbReference type="GO" id="GO:0005737">
    <property type="term" value="C:cytoplasm"/>
    <property type="evidence" value="ECO:0007669"/>
    <property type="project" value="UniProtKB-SubCell"/>
</dbReference>
<dbReference type="InterPro" id="IPR018201">
    <property type="entry name" value="Ketoacyl_synth_AS"/>
</dbReference>
<keyword evidence="6" id="KW-0808">Transferase</keyword>
<dbReference type="InterPro" id="IPR014030">
    <property type="entry name" value="Ketoacyl_synth_N"/>
</dbReference>
<feature type="active site" description="Proton donor; for dehydratase activity" evidence="9">
    <location>
        <position position="1063"/>
    </location>
</feature>
<comment type="function">
    <text evidence="8">Involved in production of the polyketide antibiotic thailandamide.</text>
</comment>
<dbReference type="InterPro" id="IPR054514">
    <property type="entry name" value="RhiE-like_linker"/>
</dbReference>
<dbReference type="SMART" id="SM00823">
    <property type="entry name" value="PKS_PP"/>
    <property type="match status" value="4"/>
</dbReference>
<evidence type="ECO:0000256" key="4">
    <source>
        <dbReference type="ARBA" id="ARBA00022490"/>
    </source>
</evidence>
<dbReference type="SUPFAM" id="SSF53901">
    <property type="entry name" value="Thiolase-like"/>
    <property type="match status" value="3"/>
</dbReference>
<dbReference type="PANTHER" id="PTHR43775">
    <property type="entry name" value="FATTY ACID SYNTHASE"/>
    <property type="match status" value="1"/>
</dbReference>
<feature type="active site" description="Proton acceptor; for dehydratase activity" evidence="9">
    <location>
        <position position="891"/>
    </location>
</feature>
<dbReference type="PROSITE" id="PS50075">
    <property type="entry name" value="CARRIER"/>
    <property type="match status" value="4"/>
</dbReference>
<dbReference type="InterPro" id="IPR009081">
    <property type="entry name" value="PP-bd_ACP"/>
</dbReference>
<dbReference type="OrthoDB" id="9778690at2"/>
<dbReference type="InterPro" id="IPR049551">
    <property type="entry name" value="PKS_DH_C"/>
</dbReference>
<evidence type="ECO:0000313" key="15">
    <source>
        <dbReference type="Proteomes" id="UP000002139"/>
    </source>
</evidence>
<dbReference type="STRING" id="448385.sce3189"/>
<dbReference type="FunFam" id="3.40.47.10:FF:000019">
    <property type="entry name" value="Polyketide synthase type I"/>
    <property type="match status" value="3"/>
</dbReference>
<dbReference type="EMBL" id="AM746676">
    <property type="protein sequence ID" value="CAN93348.1"/>
    <property type="molecule type" value="Genomic_DNA"/>
</dbReference>
<dbReference type="Pfam" id="PF22336">
    <property type="entry name" value="RhiE-like_linker"/>
    <property type="match status" value="3"/>
</dbReference>
<feature type="region of interest" description="N-terminal hotdog fold" evidence="9">
    <location>
        <begin position="862"/>
        <end position="982"/>
    </location>
</feature>
<keyword evidence="7" id="KW-0677">Repeat</keyword>
<dbReference type="Gene3D" id="3.10.129.110">
    <property type="entry name" value="Polyketide synthase dehydratase"/>
    <property type="match status" value="1"/>
</dbReference>
<feature type="region of interest" description="Disordered" evidence="10">
    <location>
        <begin position="2437"/>
        <end position="2456"/>
    </location>
</feature>
<dbReference type="InterPro" id="IPR049552">
    <property type="entry name" value="PKS_DH_N"/>
</dbReference>
<sequence length="3828" mass="408556">MTQGSHDADARDEIAALFSLIKEQKLTRAEALDRLRAVRARLRSERAAAPAAAQIAATPPSGGAVELVEAEVVDYFRKQVASALKLPLDRVDADTPLERYGIDSVVVMHLTSALEKHFGPLSKTLFFEFDTIDAVARHFLENHRAALSRILGKSAPSALDRPVSAPPRSARPLGRPVVAVRKAVSASVDSPVAAPPVAAPPVAAPPVAAPPVAAPPIAAPPIAAPPVAAPPGVSARGAGPYDIAIIGVSGRYPQANDLGEFWDNLRSGKDCITEIPPDRWDYRAYFDAQKGRIGKSYSKWGGFIDGVDRFDPLFFHVSPREAQLIDPQERLFLQCAYETLEDAGYTRDSLSGPAVRGRVGVFVGVMYEEYQLYGVPSQGAEQPLVPSGRPSSIANRVSFFCNFHGPSVAVDTMCSSALTAIHFACRSILEGECDLAIAGGVNVSVHPNKYLALSQGQFVSSAGRCESFGEGGDGYVPSEGVGAVLLKPLSRAIADRDHIYGVIKGTSVNHGGRTNGYSVPNPNAQSEVITDALQRAGIDPRAISYIEAHGTGTSLGDPIEIAGLSKAFQKASGEALVQTCAIGSVKSNIGHGESAAGIAGVTKVLLQLEHRQLAPSLHARTLNPHIDFDRTPFRVQQELAAWPRPRLRIDGVEREVPRLAGVSAFGAGGSNAHVIIEEYVARGEAPAPPAELPVVIVLSAKSEAQLRAQARNLVAAIRREGYTEADLPSIAYTLQVGREPMEERAATTVASLAALVERLEMLCAEPPDERDWTRGSVETSKAAIAFFKSDDEGRELLASWVFRRHYDRIAGLWVKGLPFDWERLYPAGGPGRVRLPKYPFANERYWVETRPAARPSGAARLHPLLHENVSTAFESKFVSTFTGDEPFLRDHRVRRDAVLPGACHLEMALAAAKRSLDTDRAVTLAGVAWLRPLAVAQGGRMVQIDVIASSETEAEFEIHSGPGDDADVVYCRGLARVVAAARPPALDLSRLREACSRAELAPERAYEALGAAGLEYGAAHRSIEELRVGSDAAGRPQVLARLAIPECVAGAAGEFQLHPSIVDGAIQAAVGLALPAGGASERASRPALPSGLAALSLHGPTPQRAYAWLRFRDGSSPDDDVRAIDISLCDELGEVRAQLDGLTLRVMSDAPRAETMLLEPRWAEEPARGARAHAAIADEDRRLFVVGALGSEQRAALERQLRGGELHFVAPGTGSLAERYERVAAALLGVLRALLVRAPARRRLLQVVVASSDPEEGALYAGLSAMLKSASRENPHLVTQHITIGEPASANGWFDVLDDEAARLDADEIRYRGERREVRRLVELARLDASDGAAPPWRDGGVYWITGGLGGLGLVVATSIARASRGAALVVTGRSPVVGSDGQSKLAELRALGARVEYRSVDVADRAAVEDLVRHVRATYGQLDGVVHTAGVVEDSFLVRKTDDELRRVFAAKVAGIANLDEATRGEPLDCFVCFSSVAGAMGNVGQSDYAAANAFMDAYARRRAEQVERGARSGRTISIGWPLWAEGGLHVDSAVEARLRRDGLTPLGTAAGLAALARCIRDPGRPSHVVVLFGDARAIRGALLARSNRPSPGDLAAASPANASTPAIREEALRQVKKLLAPVIKLPVERIDAAASFETYGIESVMAVELTDRLEAVFGPLSKTLLFEAKTVRELADYFVEHHAATLGSLLGGATAPAAPATAVSAGAGPARRRARRLPSRGRAGEAREAAIAIIGLSGRYPQANDLAEFWENLRSGKDCITEIPRDRWDHRAYFDAERGKPGKSYSKWGGFLEGIDQFDPLFFNISPREAQLMDPQERLFLLCAYQTLEDAGYTREALSGPAVRGRVGVFAGVMYEEYHLYSTPSAEVAQPYIPGGTLSSIANRVSYFCDFHGPSLTLSTMCSSSLTAIHLACQSLQQGECELALAGGVNASIHPNKYLGLSQGQFVSSTGRCESFGAGGDGYVPGEGVGAVLLKPLSRAIADRDHIYGVIKGTSINHGGKTNGYTVPNPTAQTDLILAAIEKARVDPRAISYVEAHGTGTSLGDPIEIAGLSKAFQRASGEAIVQTCAIGSVKSNIGHCESAAGIAGVTKVLLQLKHRQLVPSLHSRTLNPYIDFGSTPFRVQQELEAWRRPRLRVDGVEREAPRIAAISAFGAGGSNAHLIIEEHVELDDAPTSVSDAPVVIVLSAATEAQLRAQARNLLAAIRREGYTQRDLPSIAYTLQVGREPMQERMATTVTTMSSLLERLERACSEPPDLGDWVRGVAEGRGELVSVFAQDDDFRGLVRAWLERGKLSRLVELWVKGLTFDWDQVPPAGVRPRRVSLPPYPFAMKRYWGPWPAPSAAPPATAPSRPASPPTSIALAGADAAVRSDAASPPIARSAPKERAAEIRADAAPISLVALVPPAAMDTAASSAARSAPVAISLSPLRAEPASAAVARRASDEPPASGGEPLTGRLRASLARALCTDEADLDQDAVFNDLGLDSVIGVEWARSIERELDVPLTASTLYDHPTLTRLSAHVSGLMTSARADLRAAPGPAPEVPEAPASPALPARGAQHEISIPEVAPRPVEELVAGLTQTLAAALYADASDIDPDRLFVDHGVDSVISVEWVRRINATFHLDLKATVLFDHPTIHQLAEHLATLDATAVRAAVDGISAAERAGAHESTARREREGAAEREAAARRAREDAAERQVAARHEPEASFEVEARRASDAVACVAVRERVIAAGPGEAACRIAVIGASGRYPRAGDLDEYWSNLARGVDAVAEVPASRWSVERYYDPAVPSTGKVYCKWLAALEDVDRFDPLFFNISPAEADLMDPQHRLFLEESYKAFEDAGYSPSRLDGARCGVYLGIMGSEYTQIVAQSGRRSATANSAAIGAGRVAYHLNLKGPAIPVDTACSSSLVAIHLAVQALRAGEIEMALAGGVTLYLTPDAYIAMCEAGMLSPDGRCKTFDEAANGFVPGEGVGVVVLKRLPDAERDGDFIHGVIIGSGVNQDGKTNGITAPSVQSQTALLKDVYARFGIDPRTISYVETHGTGTKLGDPIELAALSAAFGARDGRRCALGSVKSNVGHTTAAAGVAGVHKVLACMQHGRLVPTLHFTRPNSHFSFEDSPFYVNTEVRPWERDGASPRRAAVSSFGFSGTNAHLVIEEYVAPTRRPGRRVTPSNPALVVLSAKTEAQLQTLAGRLRDALSSPRWTDDDLLDIAYTLRVGRAHLEERLGIAASSLDALRSGLRAFLDGGPLSPNLARGRAKNARPVGAARRETAGGATPTELLARWVDGGACAWSEPYGDGATPQRVRLPTYPLSRQRCWVDSGAAPEVAPPVPGRVTPLEMLAPRWEIVEQAPARGAGLGPERGIAVLGARPGPLRDALAARAPRARFVDAPCDASIDELVEALRAAPIDTVIWLLPEESASSVAAEEHIAAQSAGALFGFRWIKALLALGYGGRPLRIDVVTWQTQGVHGELVYPTHASVHGLIGSLAKELRSWSVRLVDLPLAVDRAARILIDSLHLEADPDGDASAWRDGRWYRQRLLPFEVPAEQASAAFRRGGVYVVIGGAGGLGEALTEHLVREYHANVVWLGRRALDATIDAKADRISRLGPRPVYIQADAADASALARARRDVLSRFDRIHGVVHGPLVLSDRSLARMEERQFEAGLRAKVDTAVRLAQTFGEDDLDFVAFFSSMQTFVKAPGQSNYAAGCTFSDAFAQRLGQAWKCPVKVVNWGYWGSTGSVADEGHRRRMAGAGIGSIEPDEGMDAVETLLRLPVRQLAVVKWIGATERSAAAAVETTPAPQEGPTMRAMGVVETTLAAQTAPAMEAMWAE</sequence>
<dbReference type="InterPro" id="IPR013968">
    <property type="entry name" value="PKS_KR"/>
</dbReference>
<dbReference type="GO" id="GO:0031177">
    <property type="term" value="F:phosphopantetheine binding"/>
    <property type="evidence" value="ECO:0007669"/>
    <property type="project" value="InterPro"/>
</dbReference>
<dbReference type="Pfam" id="PF21089">
    <property type="entry name" value="PKS_DH_N"/>
    <property type="match status" value="1"/>
</dbReference>
<feature type="compositionally biased region" description="Basic and acidic residues" evidence="10">
    <location>
        <begin position="2664"/>
        <end position="2705"/>
    </location>
</feature>
<dbReference type="Pfam" id="PF00550">
    <property type="entry name" value="PP-binding"/>
    <property type="match status" value="4"/>
</dbReference>
<comment type="subcellular location">
    <subcellularLocation>
        <location evidence="1">Cytoplasm</location>
    </subcellularLocation>
</comment>
<dbReference type="GO" id="GO:0004315">
    <property type="term" value="F:3-oxoacyl-[acyl-carrier-protein] synthase activity"/>
    <property type="evidence" value="ECO:0007669"/>
    <property type="project" value="InterPro"/>
</dbReference>
<feature type="domain" description="Ketosynthase family 3 (KS3)" evidence="12">
    <location>
        <begin position="2736"/>
        <end position="3155"/>
    </location>
</feature>
<keyword evidence="5" id="KW-0597">Phosphoprotein</keyword>
<dbReference type="InterPro" id="IPR036291">
    <property type="entry name" value="NAD(P)-bd_dom_sf"/>
</dbReference>
<dbReference type="SUPFAM" id="SSF47336">
    <property type="entry name" value="ACP-like"/>
    <property type="match status" value="4"/>
</dbReference>
<dbReference type="GO" id="GO:0071770">
    <property type="term" value="P:DIM/DIP cell wall layer assembly"/>
    <property type="evidence" value="ECO:0007669"/>
    <property type="project" value="TreeGrafter"/>
</dbReference>
<dbReference type="KEGG" id="scl:sce3189"/>
<dbReference type="Gene3D" id="3.40.50.720">
    <property type="entry name" value="NAD(P)-binding Rossmann-like Domain"/>
    <property type="match status" value="2"/>
</dbReference>
<dbReference type="InterPro" id="IPR057326">
    <property type="entry name" value="KR_dom"/>
</dbReference>
<dbReference type="Pfam" id="PF08659">
    <property type="entry name" value="KR"/>
    <property type="match status" value="2"/>
</dbReference>
<proteinExistence type="predicted"/>
<protein>
    <submittedName>
        <fullName evidence="14">Polyketide synthase</fullName>
    </submittedName>
</protein>
<evidence type="ECO:0000259" key="12">
    <source>
        <dbReference type="PROSITE" id="PS52004"/>
    </source>
</evidence>
<dbReference type="SUPFAM" id="SSF51735">
    <property type="entry name" value="NAD(P)-binding Rossmann-fold domains"/>
    <property type="match status" value="4"/>
</dbReference>
<feature type="region of interest" description="Disordered" evidence="10">
    <location>
        <begin position="2662"/>
        <end position="2705"/>
    </location>
</feature>
<dbReference type="InterPro" id="IPR049900">
    <property type="entry name" value="PKS_mFAS_DH"/>
</dbReference>
<dbReference type="Pfam" id="PF02801">
    <property type="entry name" value="Ketoacyl-synt_C"/>
    <property type="match status" value="3"/>
</dbReference>
<dbReference type="Pfam" id="PF00109">
    <property type="entry name" value="ketoacyl-synt"/>
    <property type="match status" value="3"/>
</dbReference>
<feature type="compositionally biased region" description="Low complexity" evidence="10">
    <location>
        <begin position="2546"/>
        <end position="2555"/>
    </location>
</feature>
<dbReference type="InterPro" id="IPR050091">
    <property type="entry name" value="PKS_NRPS_Biosynth_Enz"/>
</dbReference>
<dbReference type="InterPro" id="IPR020841">
    <property type="entry name" value="PKS_Beta-ketoAc_synthase_dom"/>
</dbReference>
<feature type="region of interest" description="Disordered" evidence="10">
    <location>
        <begin position="2534"/>
        <end position="2558"/>
    </location>
</feature>
<keyword evidence="3" id="KW-0596">Phosphopantetheine</keyword>
<dbReference type="SMART" id="SM00826">
    <property type="entry name" value="PKS_DH"/>
    <property type="match status" value="1"/>
</dbReference>
<dbReference type="PROSITE" id="PS52019">
    <property type="entry name" value="PKS_MFAS_DH"/>
    <property type="match status" value="1"/>
</dbReference>
<gene>
    <name evidence="14" type="ordered locus">sce3189</name>
</gene>
<name>A9GJ33_SORC5</name>
<dbReference type="Pfam" id="PF14765">
    <property type="entry name" value="PS-DH"/>
    <property type="match status" value="1"/>
</dbReference>
<dbReference type="InterPro" id="IPR006162">
    <property type="entry name" value="Ppantetheine_attach_site"/>
</dbReference>
<feature type="domain" description="Carrier" evidence="11">
    <location>
        <begin position="2453"/>
        <end position="2527"/>
    </location>
</feature>
<dbReference type="Proteomes" id="UP000002139">
    <property type="component" value="Chromosome"/>
</dbReference>
<evidence type="ECO:0000256" key="8">
    <source>
        <dbReference type="ARBA" id="ARBA00054155"/>
    </source>
</evidence>
<dbReference type="InterPro" id="IPR020807">
    <property type="entry name" value="PKS_DH"/>
</dbReference>
<dbReference type="InterPro" id="IPR020806">
    <property type="entry name" value="PKS_PP-bd"/>
</dbReference>
<dbReference type="InterPro" id="IPR042104">
    <property type="entry name" value="PKS_dehydratase_sf"/>
</dbReference>
<feature type="domain" description="Ketosynthase family 3 (KS3)" evidence="12">
    <location>
        <begin position="1730"/>
        <end position="2168"/>
    </location>
</feature>
<keyword evidence="4" id="KW-0963">Cytoplasm</keyword>
<dbReference type="Gene3D" id="1.10.1240.100">
    <property type="match status" value="3"/>
</dbReference>
<dbReference type="InterPro" id="IPR036736">
    <property type="entry name" value="ACP-like_sf"/>
</dbReference>
<feature type="domain" description="Ketosynthase family 3 (KS3)" evidence="12">
    <location>
        <begin position="240"/>
        <end position="678"/>
    </location>
</feature>
<dbReference type="GO" id="GO:0005886">
    <property type="term" value="C:plasma membrane"/>
    <property type="evidence" value="ECO:0007669"/>
    <property type="project" value="TreeGrafter"/>
</dbReference>
<dbReference type="eggNOG" id="COG3321">
    <property type="taxonomic scope" value="Bacteria"/>
</dbReference>
<dbReference type="HOGENOM" id="CLU_000022_58_6_7"/>
<dbReference type="InterPro" id="IPR014031">
    <property type="entry name" value="Ketoacyl_synth_C"/>
</dbReference>
<feature type="region of interest" description="C-terminal hotdog fold" evidence="9">
    <location>
        <begin position="996"/>
        <end position="1153"/>
    </location>
</feature>
<dbReference type="PROSITE" id="PS00012">
    <property type="entry name" value="PHOSPHOPANTETHEINE"/>
    <property type="match status" value="3"/>
</dbReference>
<accession>A9GJ33</accession>
<feature type="domain" description="Carrier" evidence="11">
    <location>
        <begin position="67"/>
        <end position="143"/>
    </location>
</feature>
<feature type="domain" description="PKS/mFAS DH" evidence="13">
    <location>
        <begin position="862"/>
        <end position="1153"/>
    </location>
</feature>
<evidence type="ECO:0000259" key="13">
    <source>
        <dbReference type="PROSITE" id="PS52019"/>
    </source>
</evidence>